<dbReference type="GO" id="GO:0008483">
    <property type="term" value="F:transaminase activity"/>
    <property type="evidence" value="ECO:0007669"/>
    <property type="project" value="UniProtKB-KW"/>
</dbReference>
<reference evidence="5 6" key="1">
    <citation type="submission" date="2019-03" db="EMBL/GenBank/DDBJ databases">
        <title>Complete genome assembly of MDR B. fragilis.</title>
        <authorList>
            <person name="Sydenham T.V."/>
            <person name="Hasman H."/>
            <person name="Justesen U.S."/>
        </authorList>
    </citation>
    <scope>NUCLEOTIDE SEQUENCE [LARGE SCALE GENOMIC DNA]</scope>
    <source>
        <strain evidence="5 6">DCMOUH0067B</strain>
    </source>
</reference>
<dbReference type="InterPro" id="IPR015424">
    <property type="entry name" value="PyrdxlP-dep_Trfase"/>
</dbReference>
<dbReference type="Proteomes" id="UP000028294">
    <property type="component" value="Chromosome"/>
</dbReference>
<evidence type="ECO:0000256" key="3">
    <source>
        <dbReference type="PIRSR" id="PIRSR000390-2"/>
    </source>
</evidence>
<dbReference type="RefSeq" id="WP_032529702.1">
    <property type="nucleotide sequence ID" value="NZ_CP036553.1"/>
</dbReference>
<evidence type="ECO:0000256" key="1">
    <source>
        <dbReference type="ARBA" id="ARBA00037999"/>
    </source>
</evidence>
<evidence type="ECO:0000313" key="6">
    <source>
        <dbReference type="Proteomes" id="UP000028294"/>
    </source>
</evidence>
<dbReference type="SUPFAM" id="SSF53383">
    <property type="entry name" value="PLP-dependent transferases"/>
    <property type="match status" value="1"/>
</dbReference>
<dbReference type="AlphaFoldDB" id="A0AAP8ZQM5"/>
<protein>
    <submittedName>
        <fullName evidence="5">Aminotransferase class V-fold PLP-dependent enzyme</fullName>
    </submittedName>
</protein>
<dbReference type="PIRSF" id="PIRSF000390">
    <property type="entry name" value="PLP_StrS"/>
    <property type="match status" value="1"/>
</dbReference>
<feature type="modified residue" description="N6-(pyridoxal phosphate)lysine" evidence="3">
    <location>
        <position position="182"/>
    </location>
</feature>
<sequence length="362" mass="40902">MIPLVKPYIPDRKVLMPELENVLYSGYIAEGQPVYDFEKRFQTFIGNPYCLALHSGTDALHLALLLAGVGIGDEVISTPMTAEPTNVAITMVGAKVVWGDVHPATGLLDPDSVRSQITSKTKAIIVVHYAGMVCDMTRFNQISKEFNIPVIEDAAHALGSKFDGQYVGCNSDYTIFSLQAIKHMTTVDGGFLALKSQENMDKARIKRWFGLDKTKSRLENDIKETGYKYSMNNVNATIGLVQMHFLRSVLDKYISNGKFYDNSLQNIDGLQLIPYYDKTEPSYWLYTMKVDHRDDFVKMLESNGIMASPLHHRNDTHSLFSTSRRILPGLEDFYGKLVHIPCGWWVTEKDRLKIVDCIKNGW</sequence>
<keyword evidence="5" id="KW-0808">Transferase</keyword>
<feature type="active site" description="Proton acceptor" evidence="2">
    <location>
        <position position="182"/>
    </location>
</feature>
<evidence type="ECO:0000313" key="5">
    <source>
        <dbReference type="EMBL" id="QCQ34686.1"/>
    </source>
</evidence>
<dbReference type="InterPro" id="IPR000653">
    <property type="entry name" value="DegT/StrS_aminotransferase"/>
</dbReference>
<evidence type="ECO:0000256" key="2">
    <source>
        <dbReference type="PIRSR" id="PIRSR000390-1"/>
    </source>
</evidence>
<organism evidence="5 6">
    <name type="scientific">Bacteroides fragilis</name>
    <dbReference type="NCBI Taxonomy" id="817"/>
    <lineage>
        <taxon>Bacteria</taxon>
        <taxon>Pseudomonadati</taxon>
        <taxon>Bacteroidota</taxon>
        <taxon>Bacteroidia</taxon>
        <taxon>Bacteroidales</taxon>
        <taxon>Bacteroidaceae</taxon>
        <taxon>Bacteroides</taxon>
    </lineage>
</organism>
<accession>A0AAP8ZQM5</accession>
<dbReference type="Gene3D" id="3.40.640.10">
    <property type="entry name" value="Type I PLP-dependent aspartate aminotransferase-like (Major domain)"/>
    <property type="match status" value="1"/>
</dbReference>
<dbReference type="InterPro" id="IPR015421">
    <property type="entry name" value="PyrdxlP-dep_Trfase_major"/>
</dbReference>
<dbReference type="Gene3D" id="3.90.1150.10">
    <property type="entry name" value="Aspartate Aminotransferase, domain 1"/>
    <property type="match status" value="1"/>
</dbReference>
<dbReference type="PANTHER" id="PTHR30244:SF34">
    <property type="entry name" value="DTDP-4-AMINO-4,6-DIDEOXYGALACTOSE TRANSAMINASE"/>
    <property type="match status" value="1"/>
</dbReference>
<keyword evidence="3 4" id="KW-0663">Pyridoxal phosphate</keyword>
<comment type="similarity">
    <text evidence="1 4">Belongs to the DegT/DnrJ/EryC1 family.</text>
</comment>
<dbReference type="GO" id="GO:0030170">
    <property type="term" value="F:pyridoxal phosphate binding"/>
    <property type="evidence" value="ECO:0007669"/>
    <property type="project" value="TreeGrafter"/>
</dbReference>
<dbReference type="InterPro" id="IPR015422">
    <property type="entry name" value="PyrdxlP-dep_Trfase_small"/>
</dbReference>
<gene>
    <name evidence="5" type="ORF">IA74_000395</name>
</gene>
<evidence type="ECO:0000256" key="4">
    <source>
        <dbReference type="RuleBase" id="RU004508"/>
    </source>
</evidence>
<dbReference type="PANTHER" id="PTHR30244">
    <property type="entry name" value="TRANSAMINASE"/>
    <property type="match status" value="1"/>
</dbReference>
<dbReference type="EMBL" id="CP036553">
    <property type="protein sequence ID" value="QCQ34686.1"/>
    <property type="molecule type" value="Genomic_DNA"/>
</dbReference>
<dbReference type="Pfam" id="PF01041">
    <property type="entry name" value="DegT_DnrJ_EryC1"/>
    <property type="match status" value="1"/>
</dbReference>
<proteinExistence type="inferred from homology"/>
<name>A0AAP8ZQM5_BACFG</name>
<dbReference type="GO" id="GO:0000271">
    <property type="term" value="P:polysaccharide biosynthetic process"/>
    <property type="evidence" value="ECO:0007669"/>
    <property type="project" value="TreeGrafter"/>
</dbReference>
<keyword evidence="5" id="KW-0032">Aminotransferase</keyword>